<feature type="compositionally biased region" description="Basic and acidic residues" evidence="1">
    <location>
        <begin position="112"/>
        <end position="126"/>
    </location>
</feature>
<sequence>MACAGRVFGCDPLCVVALAPLTWTPVAQAFRLACNPHGSRRSGGCQATVLLVSDHHLQPFLSGRSTSKDTMSDSSNTQQPQQQPSAANSSGADAGTKGPNVAALPSFVRGGRALERAEQLDREGHSEASAAAGGHGDRPRMPYITPGQDATK</sequence>
<evidence type="ECO:0000256" key="2">
    <source>
        <dbReference type="SAM" id="SignalP"/>
    </source>
</evidence>
<feature type="region of interest" description="Disordered" evidence="1">
    <location>
        <begin position="60"/>
        <end position="152"/>
    </location>
</feature>
<feature type="signal peptide" evidence="2">
    <location>
        <begin position="1"/>
        <end position="29"/>
    </location>
</feature>
<dbReference type="Proteomes" id="UP000323386">
    <property type="component" value="Unassembled WGS sequence"/>
</dbReference>
<protein>
    <submittedName>
        <fullName evidence="3">Uncharacterized protein</fullName>
    </submittedName>
</protein>
<evidence type="ECO:0000256" key="1">
    <source>
        <dbReference type="SAM" id="MobiDB-lite"/>
    </source>
</evidence>
<proteinExistence type="predicted"/>
<keyword evidence="2" id="KW-0732">Signal</keyword>
<feature type="chain" id="PRO_5022796324" evidence="2">
    <location>
        <begin position="30"/>
        <end position="152"/>
    </location>
</feature>
<feature type="compositionally biased region" description="Low complexity" evidence="1">
    <location>
        <begin position="74"/>
        <end position="90"/>
    </location>
</feature>
<dbReference type="EMBL" id="OOIP01000001">
    <property type="protein sequence ID" value="SPO35150.1"/>
    <property type="molecule type" value="Genomic_DNA"/>
</dbReference>
<evidence type="ECO:0000313" key="4">
    <source>
        <dbReference type="Proteomes" id="UP000323386"/>
    </source>
</evidence>
<gene>
    <name evidence="3" type="ORF">PSFLO_00621</name>
</gene>
<organism evidence="3 4">
    <name type="scientific">Pseudozyma flocculosa</name>
    <dbReference type="NCBI Taxonomy" id="84751"/>
    <lineage>
        <taxon>Eukaryota</taxon>
        <taxon>Fungi</taxon>
        <taxon>Dikarya</taxon>
        <taxon>Basidiomycota</taxon>
        <taxon>Ustilaginomycotina</taxon>
        <taxon>Ustilaginomycetes</taxon>
        <taxon>Ustilaginales</taxon>
        <taxon>Ustilaginaceae</taxon>
        <taxon>Pseudozyma</taxon>
    </lineage>
</organism>
<dbReference type="AlphaFoldDB" id="A0A5C3ETJ0"/>
<evidence type="ECO:0000313" key="3">
    <source>
        <dbReference type="EMBL" id="SPO35150.1"/>
    </source>
</evidence>
<name>A0A5C3ETJ0_9BASI</name>
<keyword evidence="4" id="KW-1185">Reference proteome</keyword>
<reference evidence="3 4" key="1">
    <citation type="submission" date="2018-03" db="EMBL/GenBank/DDBJ databases">
        <authorList>
            <person name="Guldener U."/>
        </authorList>
    </citation>
    <scope>NUCLEOTIDE SEQUENCE [LARGE SCALE GENOMIC DNA]</scope>
    <source>
        <strain evidence="3 4">DAOM196992</strain>
    </source>
</reference>
<accession>A0A5C3ETJ0</accession>